<name>A0A2P5VSG8_GOSBA</name>
<dbReference type="GO" id="GO:0006900">
    <property type="term" value="P:vesicle budding from membrane"/>
    <property type="evidence" value="ECO:0007669"/>
    <property type="project" value="TreeGrafter"/>
</dbReference>
<feature type="domain" description="AP180 N-terminal homology (ANTH)" evidence="2">
    <location>
        <begin position="5"/>
        <end position="57"/>
    </location>
</feature>
<dbReference type="InterPro" id="IPR014712">
    <property type="entry name" value="ANTH_dom_sf"/>
</dbReference>
<evidence type="ECO:0000256" key="1">
    <source>
        <dbReference type="SAM" id="MobiDB-lite"/>
    </source>
</evidence>
<dbReference type="GO" id="GO:0032050">
    <property type="term" value="F:clathrin heavy chain binding"/>
    <property type="evidence" value="ECO:0007669"/>
    <property type="project" value="TreeGrafter"/>
</dbReference>
<accession>A0A2P5VSG8</accession>
<dbReference type="GO" id="GO:0005905">
    <property type="term" value="C:clathrin-coated pit"/>
    <property type="evidence" value="ECO:0007669"/>
    <property type="project" value="TreeGrafter"/>
</dbReference>
<organism evidence="3 4">
    <name type="scientific">Gossypium barbadense</name>
    <name type="common">Sea Island cotton</name>
    <name type="synonym">Hibiscus barbadensis</name>
    <dbReference type="NCBI Taxonomy" id="3634"/>
    <lineage>
        <taxon>Eukaryota</taxon>
        <taxon>Viridiplantae</taxon>
        <taxon>Streptophyta</taxon>
        <taxon>Embryophyta</taxon>
        <taxon>Tracheophyta</taxon>
        <taxon>Spermatophyta</taxon>
        <taxon>Magnoliopsida</taxon>
        <taxon>eudicotyledons</taxon>
        <taxon>Gunneridae</taxon>
        <taxon>Pentapetalae</taxon>
        <taxon>rosids</taxon>
        <taxon>malvids</taxon>
        <taxon>Malvales</taxon>
        <taxon>Malvaceae</taxon>
        <taxon>Malvoideae</taxon>
        <taxon>Gossypium</taxon>
    </lineage>
</organism>
<protein>
    <recommendedName>
        <fullName evidence="2">AP180 N-terminal homology (ANTH) domain-containing protein</fullName>
    </recommendedName>
</protein>
<dbReference type="InterPro" id="IPR011417">
    <property type="entry name" value="ANTH_dom"/>
</dbReference>
<dbReference type="GO" id="GO:0030136">
    <property type="term" value="C:clathrin-coated vesicle"/>
    <property type="evidence" value="ECO:0007669"/>
    <property type="project" value="InterPro"/>
</dbReference>
<dbReference type="Gene3D" id="1.20.58.150">
    <property type="entry name" value="ANTH domain"/>
    <property type="match status" value="1"/>
</dbReference>
<dbReference type="GO" id="GO:0005545">
    <property type="term" value="F:1-phosphatidylinositol binding"/>
    <property type="evidence" value="ECO:0007669"/>
    <property type="project" value="InterPro"/>
</dbReference>
<dbReference type="PANTHER" id="PTHR22951">
    <property type="entry name" value="CLATHRIN ASSEMBLY PROTEIN"/>
    <property type="match status" value="1"/>
</dbReference>
<evidence type="ECO:0000313" key="3">
    <source>
        <dbReference type="EMBL" id="PPR81772.1"/>
    </source>
</evidence>
<dbReference type="Pfam" id="PF07651">
    <property type="entry name" value="ANTH"/>
    <property type="match status" value="1"/>
</dbReference>
<dbReference type="GO" id="GO:0072583">
    <property type="term" value="P:clathrin-dependent endocytosis"/>
    <property type="evidence" value="ECO:0007669"/>
    <property type="project" value="InterPro"/>
</dbReference>
<dbReference type="Proteomes" id="UP000239757">
    <property type="component" value="Unassembled WGS sequence"/>
</dbReference>
<dbReference type="PANTHER" id="PTHR22951:SF5">
    <property type="entry name" value="PHOSPHATIDYLINOSITOL-BINDING CLATHRIN ASSEMBLY PROTEIN LAP"/>
    <property type="match status" value="1"/>
</dbReference>
<gene>
    <name evidence="3" type="ORF">GOBAR_AA38937</name>
</gene>
<dbReference type="SUPFAM" id="SSF89009">
    <property type="entry name" value="GAT-like domain"/>
    <property type="match status" value="1"/>
</dbReference>
<dbReference type="InterPro" id="IPR045192">
    <property type="entry name" value="AP180-like"/>
</dbReference>
<proteinExistence type="predicted"/>
<dbReference type="GO" id="GO:0048268">
    <property type="term" value="P:clathrin coat assembly"/>
    <property type="evidence" value="ECO:0007669"/>
    <property type="project" value="InterPro"/>
</dbReference>
<sequence>MPSKLLIYTKRAGQQAESLAEFYEYCKGLDLARNFQFPTLRQPPPSFLATMEEYIKEAPQTSSVQNRLEYEQREESPPPADGVEEKQEPQPLVSLASTDDLLGLNEINPRALELEESNALALAIVPSGNESTTNRGLNEISGTGWELALVTAPSNHTAPPGGGFDKLLLDSLYEDDAARRQLQLKNAGYGYGYGTNDDDGALSIPSTTEHSPF</sequence>
<evidence type="ECO:0000313" key="4">
    <source>
        <dbReference type="Proteomes" id="UP000239757"/>
    </source>
</evidence>
<dbReference type="OrthoDB" id="1747217at2759"/>
<evidence type="ECO:0000259" key="2">
    <source>
        <dbReference type="Pfam" id="PF07651"/>
    </source>
</evidence>
<dbReference type="GO" id="GO:0005546">
    <property type="term" value="F:phosphatidylinositol-4,5-bisphosphate binding"/>
    <property type="evidence" value="ECO:0007669"/>
    <property type="project" value="TreeGrafter"/>
</dbReference>
<dbReference type="GO" id="GO:0000149">
    <property type="term" value="F:SNARE binding"/>
    <property type="evidence" value="ECO:0007669"/>
    <property type="project" value="TreeGrafter"/>
</dbReference>
<feature type="region of interest" description="Disordered" evidence="1">
    <location>
        <begin position="58"/>
        <end position="90"/>
    </location>
</feature>
<dbReference type="AlphaFoldDB" id="A0A2P5VSG8"/>
<reference evidence="3 4" key="1">
    <citation type="submission" date="2015-01" db="EMBL/GenBank/DDBJ databases">
        <title>Genome of allotetraploid Gossypium barbadense reveals genomic plasticity and fiber elongation in cotton evolution.</title>
        <authorList>
            <person name="Chen X."/>
            <person name="Liu X."/>
            <person name="Zhao B."/>
            <person name="Zheng H."/>
            <person name="Hu Y."/>
            <person name="Lu G."/>
            <person name="Yang C."/>
            <person name="Chen J."/>
            <person name="Shan C."/>
            <person name="Zhang L."/>
            <person name="Zhou Y."/>
            <person name="Wang L."/>
            <person name="Guo W."/>
            <person name="Bai Y."/>
            <person name="Ruan J."/>
            <person name="Shangguan X."/>
            <person name="Mao Y."/>
            <person name="Jiang J."/>
            <person name="Zhu Y."/>
            <person name="Lei J."/>
            <person name="Kang H."/>
            <person name="Chen S."/>
            <person name="He X."/>
            <person name="Wang R."/>
            <person name="Wang Y."/>
            <person name="Chen J."/>
            <person name="Wang L."/>
            <person name="Yu S."/>
            <person name="Wang B."/>
            <person name="Wei J."/>
            <person name="Song S."/>
            <person name="Lu X."/>
            <person name="Gao Z."/>
            <person name="Gu W."/>
            <person name="Deng X."/>
            <person name="Ma D."/>
            <person name="Wang S."/>
            <person name="Liang W."/>
            <person name="Fang L."/>
            <person name="Cai C."/>
            <person name="Zhu X."/>
            <person name="Zhou B."/>
            <person name="Zhang Y."/>
            <person name="Chen Z."/>
            <person name="Xu S."/>
            <person name="Zhu R."/>
            <person name="Wang S."/>
            <person name="Zhang T."/>
            <person name="Zhao G."/>
        </authorList>
    </citation>
    <scope>NUCLEOTIDE SEQUENCE [LARGE SCALE GENOMIC DNA]</scope>
    <source>
        <strain evidence="4">cv. Xinhai21</strain>
        <tissue evidence="3">Leaf</tissue>
    </source>
</reference>
<dbReference type="EMBL" id="KZ671144">
    <property type="protein sequence ID" value="PPR81772.1"/>
    <property type="molecule type" value="Genomic_DNA"/>
</dbReference>